<dbReference type="InterPro" id="IPR029021">
    <property type="entry name" value="Prot-tyrosine_phosphatase-like"/>
</dbReference>
<organism evidence="3 4">
    <name type="scientific">Neisseria bacilliformis ATCC BAA-1200</name>
    <dbReference type="NCBI Taxonomy" id="888742"/>
    <lineage>
        <taxon>Bacteria</taxon>
        <taxon>Pseudomonadati</taxon>
        <taxon>Pseudomonadota</taxon>
        <taxon>Betaproteobacteria</taxon>
        <taxon>Neisseriales</taxon>
        <taxon>Neisseriaceae</taxon>
        <taxon>Neisseria</taxon>
    </lineage>
</organism>
<keyword evidence="1" id="KW-1133">Transmembrane helix</keyword>
<evidence type="ECO:0000259" key="2">
    <source>
        <dbReference type="PROSITE" id="PS50056"/>
    </source>
</evidence>
<feature type="transmembrane region" description="Helical" evidence="1">
    <location>
        <begin position="50"/>
        <end position="71"/>
    </location>
</feature>
<feature type="transmembrane region" description="Helical" evidence="1">
    <location>
        <begin position="152"/>
        <end position="169"/>
    </location>
</feature>
<evidence type="ECO:0000313" key="3">
    <source>
        <dbReference type="EMBL" id="EGF10506.1"/>
    </source>
</evidence>
<dbReference type="SMART" id="SM00195">
    <property type="entry name" value="DSPc"/>
    <property type="match status" value="1"/>
</dbReference>
<feature type="domain" description="Tyrosine specific protein phosphatases" evidence="2">
    <location>
        <begin position="348"/>
        <end position="417"/>
    </location>
</feature>
<dbReference type="EMBL" id="AFAY01000035">
    <property type="protein sequence ID" value="EGF10506.1"/>
    <property type="molecule type" value="Genomic_DNA"/>
</dbReference>
<dbReference type="OrthoDB" id="256494at2"/>
<dbReference type="STRING" id="267212.GCA_001063965_01032"/>
<feature type="transmembrane region" description="Helical" evidence="1">
    <location>
        <begin position="83"/>
        <end position="102"/>
    </location>
</feature>
<proteinExistence type="predicted"/>
<dbReference type="InterPro" id="IPR000340">
    <property type="entry name" value="Dual-sp_phosphatase_cat-dom"/>
</dbReference>
<dbReference type="Gene3D" id="3.90.190.10">
    <property type="entry name" value="Protein tyrosine phosphatase superfamily"/>
    <property type="match status" value="1"/>
</dbReference>
<comment type="caution">
    <text evidence="3">The sequence shown here is derived from an EMBL/GenBank/DDBJ whole genome shotgun (WGS) entry which is preliminary data.</text>
</comment>
<dbReference type="PANTHER" id="PTHR47216:SF4">
    <property type="entry name" value="OS01G0859400 PROTEIN"/>
    <property type="match status" value="1"/>
</dbReference>
<keyword evidence="4" id="KW-1185">Reference proteome</keyword>
<dbReference type="PANTHER" id="PTHR47216">
    <property type="match status" value="1"/>
</dbReference>
<name>F2BDB0_9NEIS</name>
<evidence type="ECO:0000256" key="1">
    <source>
        <dbReference type="SAM" id="Phobius"/>
    </source>
</evidence>
<reference evidence="3 4" key="1">
    <citation type="submission" date="2011-02" db="EMBL/GenBank/DDBJ databases">
        <authorList>
            <person name="Muzny D."/>
            <person name="Qin X."/>
            <person name="Deng J."/>
            <person name="Jiang H."/>
            <person name="Liu Y."/>
            <person name="Qu J."/>
            <person name="Song X.-Z."/>
            <person name="Zhang L."/>
            <person name="Thornton R."/>
            <person name="Coyle M."/>
            <person name="Francisco L."/>
            <person name="Jackson L."/>
            <person name="Javaid M."/>
            <person name="Korchina V."/>
            <person name="Kovar C."/>
            <person name="Mata R."/>
            <person name="Mathew T."/>
            <person name="Ngo R."/>
            <person name="Nguyen L."/>
            <person name="Nguyen N."/>
            <person name="Okwuonu G."/>
            <person name="Ongeri F."/>
            <person name="Pham C."/>
            <person name="Simmons D."/>
            <person name="Wilczek-Boney K."/>
            <person name="Hale W."/>
            <person name="Jakkamsetti A."/>
            <person name="Pham P."/>
            <person name="Ruth R."/>
            <person name="San Lucas F."/>
            <person name="Warren J."/>
            <person name="Zhang J."/>
            <person name="Zhao Z."/>
            <person name="Zhou C."/>
            <person name="Zhu D."/>
            <person name="Lee S."/>
            <person name="Bess C."/>
            <person name="Blankenburg K."/>
            <person name="Forbes L."/>
            <person name="Fu Q."/>
            <person name="Gubbala S."/>
            <person name="Hirani K."/>
            <person name="Jayaseelan J.C."/>
            <person name="Lara F."/>
            <person name="Munidasa M."/>
            <person name="Palculict T."/>
            <person name="Patil S."/>
            <person name="Pu L.-L."/>
            <person name="Saada N."/>
            <person name="Tang L."/>
            <person name="Weissenberger G."/>
            <person name="Zhu Y."/>
            <person name="Hemphill L."/>
            <person name="Shang Y."/>
            <person name="Youmans B."/>
            <person name="Ayvaz T."/>
            <person name="Ross M."/>
            <person name="Santibanez J."/>
            <person name="Aqrawi P."/>
            <person name="Gross S."/>
            <person name="Joshi V."/>
            <person name="Fowler G."/>
            <person name="Nazareth L."/>
            <person name="Reid J."/>
            <person name="Worley K."/>
            <person name="Petrosino J."/>
            <person name="Highlander S."/>
            <person name="Gibbs R."/>
        </authorList>
    </citation>
    <scope>NUCLEOTIDE SEQUENCE [LARGE SCALE GENOMIC DNA]</scope>
    <source>
        <strain evidence="3 4">ATCC BAA-1200</strain>
    </source>
</reference>
<keyword evidence="1" id="KW-0812">Transmembrane</keyword>
<dbReference type="HOGENOM" id="CLU_031173_0_0_4"/>
<feature type="transmembrane region" description="Helical" evidence="1">
    <location>
        <begin position="272"/>
        <end position="291"/>
    </location>
</feature>
<gene>
    <name evidence="3" type="ORF">HMPREF9123_1716</name>
</gene>
<dbReference type="CDD" id="cd03386">
    <property type="entry name" value="PAP2_Aur1_like"/>
    <property type="match status" value="1"/>
</dbReference>
<feature type="transmembrane region" description="Helical" evidence="1">
    <location>
        <begin position="12"/>
        <end position="30"/>
    </location>
</feature>
<dbReference type="Gene3D" id="1.20.144.10">
    <property type="entry name" value="Phosphatidic acid phosphatase type 2/haloperoxidase"/>
    <property type="match status" value="1"/>
</dbReference>
<dbReference type="Proteomes" id="UP000004105">
    <property type="component" value="Unassembled WGS sequence"/>
</dbReference>
<dbReference type="SUPFAM" id="SSF48317">
    <property type="entry name" value="Acid phosphatase/Vanadium-dependent haloperoxidase"/>
    <property type="match status" value="1"/>
</dbReference>
<protein>
    <submittedName>
        <fullName evidence="3">Dual specificity protein phosphatase</fullName>
    </submittedName>
</protein>
<accession>F2BDB0</accession>
<dbReference type="PROSITE" id="PS50056">
    <property type="entry name" value="TYR_PHOSPHATASE_2"/>
    <property type="match status" value="1"/>
</dbReference>
<dbReference type="AlphaFoldDB" id="F2BDB0"/>
<dbReference type="InterPro" id="IPR000387">
    <property type="entry name" value="Tyr_Pase_dom"/>
</dbReference>
<dbReference type="InterPro" id="IPR020422">
    <property type="entry name" value="TYR_PHOSPHATASE_DUAL_dom"/>
</dbReference>
<sequence length="431" mass="47050">MKPAFKPTLLKLFAVGVLFYSSYGLANFLASRRAFVPEIAFGWERGIPFWAWTVVPYWSLNLMYAAAFFLCRSVRGQNRYVSRLVAAQCVAFVCFVLFPLHFSWEKPPYGGLAGLLFDALLAFDAPYNQAPSLHIALTVIVGAFYWRRFPKIRLPLLAWLGLIALSVLTTYQHHFIDVPTGALLGFGVLWALPQHGESPLKQFFRRPFNRNGRYAGRYLAGAVLAALPAFCGGAWLWTLWLSAALLMVACAYFCANPAVFQKQQNGRLSPAAAVLLLPYLAAARAVWAVWLRGREKNSAVQGGVFVGSVHHAAGFPAVFDLCAEYPCRHHAAAYRAMPLLDLLVPTPNDLARAAAEIEQMRRTHGRVLVCCALGYGRSAAAVLAWLAACGGCKNIGEAAAVLQQARPHAVLTPAVTAAETAAALVRKAEAV</sequence>
<feature type="transmembrane region" description="Helical" evidence="1">
    <location>
        <begin position="243"/>
        <end position="260"/>
    </location>
</feature>
<evidence type="ECO:0000313" key="4">
    <source>
        <dbReference type="Proteomes" id="UP000004105"/>
    </source>
</evidence>
<keyword evidence="1" id="KW-0472">Membrane</keyword>
<dbReference type="RefSeq" id="WP_007342722.1">
    <property type="nucleotide sequence ID" value="NZ_GL878494.1"/>
</dbReference>
<dbReference type="InterPro" id="IPR036938">
    <property type="entry name" value="PAP2/HPO_sf"/>
</dbReference>
<dbReference type="Pfam" id="PF00782">
    <property type="entry name" value="DSPc"/>
    <property type="match status" value="1"/>
</dbReference>
<feature type="transmembrane region" description="Helical" evidence="1">
    <location>
        <begin position="127"/>
        <end position="145"/>
    </location>
</feature>
<dbReference type="SUPFAM" id="SSF52799">
    <property type="entry name" value="(Phosphotyrosine protein) phosphatases II"/>
    <property type="match status" value="1"/>
</dbReference>